<dbReference type="EMBL" id="LODT01000037">
    <property type="protein sequence ID" value="KYQ90231.1"/>
    <property type="molecule type" value="Genomic_DNA"/>
</dbReference>
<dbReference type="SUPFAM" id="SSF52047">
    <property type="entry name" value="RNI-like"/>
    <property type="match status" value="1"/>
</dbReference>
<name>A0A151Z8G0_TIELA</name>
<gene>
    <name evidence="1" type="ORF">DLAC_08832</name>
</gene>
<dbReference type="AlphaFoldDB" id="A0A151Z8G0"/>
<reference evidence="1 2" key="1">
    <citation type="submission" date="2015-12" db="EMBL/GenBank/DDBJ databases">
        <title>Dictyostelia acquired genes for synthesis and detection of signals that induce cell-type specialization by lateral gene transfer from prokaryotes.</title>
        <authorList>
            <person name="Gloeckner G."/>
            <person name="Schaap P."/>
        </authorList>
    </citation>
    <scope>NUCLEOTIDE SEQUENCE [LARGE SCALE GENOMIC DNA]</scope>
    <source>
        <strain evidence="1 2">TK</strain>
    </source>
</reference>
<keyword evidence="2" id="KW-1185">Reference proteome</keyword>
<protein>
    <recommendedName>
        <fullName evidence="3">F-box domain-containing protein</fullName>
    </recommendedName>
</protein>
<dbReference type="InParanoid" id="A0A151Z8G0"/>
<comment type="caution">
    <text evidence="1">The sequence shown here is derived from an EMBL/GenBank/DDBJ whole genome shotgun (WGS) entry which is preliminary data.</text>
</comment>
<proteinExistence type="predicted"/>
<evidence type="ECO:0000313" key="2">
    <source>
        <dbReference type="Proteomes" id="UP000076078"/>
    </source>
</evidence>
<dbReference type="Gene3D" id="3.80.10.10">
    <property type="entry name" value="Ribonuclease Inhibitor"/>
    <property type="match status" value="1"/>
</dbReference>
<evidence type="ECO:0008006" key="3">
    <source>
        <dbReference type="Google" id="ProtNLM"/>
    </source>
</evidence>
<sequence>MNNIFILPLPNYIILDILNILVKITKHEKLIYELIRKLSLVCKEWNEKFLPRIEFDNLRVAVNSNKEMLGLKPMLMGKIGGYYLDIQCDKLEMAKVREFMSDISLPKSKLKSIRVLLYIDKPKSIETIRFFEDTLGGVNNFSFMTENVVKTDEFYPFANLQEIIQPFIHLKTIDLSSMSLDSQDIINSIELIRPISLQLKSTPYGYGGPKDCLDVIYNYMATNNTITDFAVFNYFYISSKSAVVEMLNNNKTLTDVCLCNLTSEQLDSKIFNETLTKMYIDKNVNTYWDMWGCPSALHSMTFEAFTDKDKTLVVEKHYKRLKSVVINVVEDQQALLDLIKSKCSFTHLRISREFIPDSIEGFIEALESNTVLDFLEFYAPSMNINIIREIIAMNKPSLKHLVVQIPELSDDLLSLEEVIISNPYLRKLKFIKSTKFSHQNIKDRLFEYVINILENTNIIALDLPFLTNSSMATPEFIENISKLLEKKYDYTRISISNEIYSTSPFKNLLKSKLIEG</sequence>
<dbReference type="Proteomes" id="UP000076078">
    <property type="component" value="Unassembled WGS sequence"/>
</dbReference>
<organism evidence="1 2">
    <name type="scientific">Tieghemostelium lacteum</name>
    <name type="common">Slime mold</name>
    <name type="synonym">Dictyostelium lacteum</name>
    <dbReference type="NCBI Taxonomy" id="361077"/>
    <lineage>
        <taxon>Eukaryota</taxon>
        <taxon>Amoebozoa</taxon>
        <taxon>Evosea</taxon>
        <taxon>Eumycetozoa</taxon>
        <taxon>Dictyostelia</taxon>
        <taxon>Dictyosteliales</taxon>
        <taxon>Raperosteliaceae</taxon>
        <taxon>Tieghemostelium</taxon>
    </lineage>
</organism>
<dbReference type="InterPro" id="IPR032675">
    <property type="entry name" value="LRR_dom_sf"/>
</dbReference>
<accession>A0A151Z8G0</accession>
<evidence type="ECO:0000313" key="1">
    <source>
        <dbReference type="EMBL" id="KYQ90231.1"/>
    </source>
</evidence>